<evidence type="ECO:0000256" key="3">
    <source>
        <dbReference type="ARBA" id="ARBA00022896"/>
    </source>
</evidence>
<comment type="cofactor">
    <cofactor evidence="1">
        <name>L-ascorbate</name>
        <dbReference type="ChEBI" id="CHEBI:38290"/>
    </cofactor>
</comment>
<keyword evidence="6" id="KW-0408">Iron</keyword>
<name>A0AAN7YTM9_9MYCE</name>
<dbReference type="PROSITE" id="PS51471">
    <property type="entry name" value="FE2OG_OXY"/>
    <property type="match status" value="1"/>
</dbReference>
<dbReference type="GO" id="GO:0071456">
    <property type="term" value="P:cellular response to hypoxia"/>
    <property type="evidence" value="ECO:0007669"/>
    <property type="project" value="TreeGrafter"/>
</dbReference>
<gene>
    <name evidence="8" type="ORF">RB653_003257</name>
</gene>
<dbReference type="PANTHER" id="PTHR12907:SF26">
    <property type="entry name" value="HIF PROLYL HYDROXYLASE, ISOFORM C"/>
    <property type="match status" value="1"/>
</dbReference>
<evidence type="ECO:0000256" key="4">
    <source>
        <dbReference type="ARBA" id="ARBA00022964"/>
    </source>
</evidence>
<organism evidence="8 9">
    <name type="scientific">Dictyostelium firmibasis</name>
    <dbReference type="NCBI Taxonomy" id="79012"/>
    <lineage>
        <taxon>Eukaryota</taxon>
        <taxon>Amoebozoa</taxon>
        <taxon>Evosea</taxon>
        <taxon>Eumycetozoa</taxon>
        <taxon>Dictyostelia</taxon>
        <taxon>Dictyosteliales</taxon>
        <taxon>Dictyosteliaceae</taxon>
        <taxon>Dictyostelium</taxon>
    </lineage>
</organism>
<dbReference type="InterPro" id="IPR044862">
    <property type="entry name" value="Pro_4_hyd_alph_FE2OG_OXY"/>
</dbReference>
<feature type="domain" description="Fe2OG dioxygenase" evidence="7">
    <location>
        <begin position="170"/>
        <end position="280"/>
    </location>
</feature>
<proteinExistence type="predicted"/>
<evidence type="ECO:0000313" key="9">
    <source>
        <dbReference type="Proteomes" id="UP001344447"/>
    </source>
</evidence>
<evidence type="ECO:0000256" key="2">
    <source>
        <dbReference type="ARBA" id="ARBA00022723"/>
    </source>
</evidence>
<keyword evidence="4" id="KW-0223">Dioxygenase</keyword>
<dbReference type="InterPro" id="IPR005123">
    <property type="entry name" value="Oxoglu/Fe-dep_dioxygenase_dom"/>
</dbReference>
<evidence type="ECO:0000313" key="8">
    <source>
        <dbReference type="EMBL" id="KAK5578301.1"/>
    </source>
</evidence>
<keyword evidence="2" id="KW-0479">Metal-binding</keyword>
<dbReference type="Proteomes" id="UP001344447">
    <property type="component" value="Unassembled WGS sequence"/>
</dbReference>
<dbReference type="InterPro" id="IPR051559">
    <property type="entry name" value="HIF_prolyl_hydroxylases"/>
</dbReference>
<dbReference type="GO" id="GO:0031418">
    <property type="term" value="F:L-ascorbic acid binding"/>
    <property type="evidence" value="ECO:0007669"/>
    <property type="project" value="UniProtKB-KW"/>
</dbReference>
<keyword evidence="5" id="KW-0560">Oxidoreductase</keyword>
<comment type="caution">
    <text evidence="8">The sequence shown here is derived from an EMBL/GenBank/DDBJ whole genome shotgun (WGS) entry which is preliminary data.</text>
</comment>
<dbReference type="Gene3D" id="2.60.120.620">
    <property type="entry name" value="q2cbj1_9rhob like domain"/>
    <property type="match status" value="1"/>
</dbReference>
<evidence type="ECO:0000256" key="5">
    <source>
        <dbReference type="ARBA" id="ARBA00023002"/>
    </source>
</evidence>
<dbReference type="Pfam" id="PF13640">
    <property type="entry name" value="2OG-FeII_Oxy_3"/>
    <property type="match status" value="1"/>
</dbReference>
<reference evidence="8 9" key="1">
    <citation type="submission" date="2023-11" db="EMBL/GenBank/DDBJ databases">
        <title>Dfirmibasis_genome.</title>
        <authorList>
            <person name="Edelbroek B."/>
            <person name="Kjellin J."/>
            <person name="Jerlstrom-Hultqvist J."/>
            <person name="Soderbom F."/>
        </authorList>
    </citation>
    <scope>NUCLEOTIDE SEQUENCE [LARGE SCALE GENOMIC DNA]</scope>
    <source>
        <strain evidence="8 9">TNS-C-14</strain>
    </source>
</reference>
<keyword evidence="9" id="KW-1185">Reference proteome</keyword>
<dbReference type="GO" id="GO:0031543">
    <property type="term" value="F:peptidyl-proline dioxygenase activity"/>
    <property type="evidence" value="ECO:0007669"/>
    <property type="project" value="TreeGrafter"/>
</dbReference>
<dbReference type="PANTHER" id="PTHR12907">
    <property type="entry name" value="EGL NINE HOMOLOG-RELATED"/>
    <property type="match status" value="1"/>
</dbReference>
<evidence type="ECO:0000256" key="6">
    <source>
        <dbReference type="ARBA" id="ARBA00023004"/>
    </source>
</evidence>
<dbReference type="InterPro" id="IPR006620">
    <property type="entry name" value="Pro_4_hyd_alph"/>
</dbReference>
<evidence type="ECO:0000256" key="1">
    <source>
        <dbReference type="ARBA" id="ARBA00001961"/>
    </source>
</evidence>
<evidence type="ECO:0000259" key="7">
    <source>
        <dbReference type="PROSITE" id="PS51471"/>
    </source>
</evidence>
<protein>
    <recommendedName>
        <fullName evidence="7">Fe2OG dioxygenase domain-containing protein</fullName>
    </recommendedName>
</protein>
<sequence>MDISNLPPHIRQQILGLVGKPQTNNTDQNNQNNLINNEKVSNVLIDLTSNINVENFKILNKESLSQLEKKGYLIIDNFLNDLNKINLIYDESYNQFKENKLIEAGMNKGTDKWKDKSIRGDYIQWIHRDSNNRIQDKDLSFSIPNINYLLDKLDLIKTEFDKVIPNFKSIKTQTQLAVYLNGGRYIKHRDSFYSSESSTVSRRITMIYYVNKDWKNGDGGELRLYTDNPNNINQKESNQNEFIDIEPIADRLLIFLSPFLEHEVLPCNFEPRIAITTWIY</sequence>
<dbReference type="GO" id="GO:0008198">
    <property type="term" value="F:ferrous iron binding"/>
    <property type="evidence" value="ECO:0007669"/>
    <property type="project" value="TreeGrafter"/>
</dbReference>
<dbReference type="EMBL" id="JAVFKY010000004">
    <property type="protein sequence ID" value="KAK5578301.1"/>
    <property type="molecule type" value="Genomic_DNA"/>
</dbReference>
<accession>A0AAN7YTM9</accession>
<dbReference type="SMART" id="SM00702">
    <property type="entry name" value="P4Hc"/>
    <property type="match status" value="1"/>
</dbReference>
<dbReference type="AlphaFoldDB" id="A0AAN7YTM9"/>
<keyword evidence="3" id="KW-0847">Vitamin C</keyword>